<sequence length="231" mass="25107">MTAATTAGPGAGTTRAVSRAEGLALGAGDGLLIDTCQAAPASMRRFATMNPFHRDRRWRIPVPGTAQTSQSLENVWQALKLVDGRTDLSLLARPAEKRPPDHLRGPGFDYAASTVSFAGRPTDLVTARYLVYLPAYLHVLDRLVPDAVVAEITGALAAGRDAVFYDWDDNHDIEDPRTSYSHSAILAAWFGGRIEELADRRAAWLAARPGCAAPCGPPPLPLTRYRRIHRR</sequence>
<dbReference type="Pfam" id="PF22075">
    <property type="entry name" value="DUF6939"/>
    <property type="match status" value="1"/>
</dbReference>
<gene>
    <name evidence="1" type="ORF">GCM10009663_68160</name>
</gene>
<evidence type="ECO:0000313" key="2">
    <source>
        <dbReference type="Proteomes" id="UP001499987"/>
    </source>
</evidence>
<dbReference type="EMBL" id="BAAALD010000109">
    <property type="protein sequence ID" value="GAA1118559.1"/>
    <property type="molecule type" value="Genomic_DNA"/>
</dbReference>
<dbReference type="InterPro" id="IPR054219">
    <property type="entry name" value="DUF6939"/>
</dbReference>
<organism evidence="1 2">
    <name type="scientific">Kitasatospora arboriphila</name>
    <dbReference type="NCBI Taxonomy" id="258052"/>
    <lineage>
        <taxon>Bacteria</taxon>
        <taxon>Bacillati</taxon>
        <taxon>Actinomycetota</taxon>
        <taxon>Actinomycetes</taxon>
        <taxon>Kitasatosporales</taxon>
        <taxon>Streptomycetaceae</taxon>
        <taxon>Kitasatospora</taxon>
    </lineage>
</organism>
<evidence type="ECO:0000313" key="1">
    <source>
        <dbReference type="EMBL" id="GAA1118559.1"/>
    </source>
</evidence>
<comment type="caution">
    <text evidence="1">The sequence shown here is derived from an EMBL/GenBank/DDBJ whole genome shotgun (WGS) entry which is preliminary data.</text>
</comment>
<proteinExistence type="predicted"/>
<dbReference type="RefSeq" id="WP_344627593.1">
    <property type="nucleotide sequence ID" value="NZ_BAAALD010000109.1"/>
</dbReference>
<protein>
    <submittedName>
        <fullName evidence="1">Uncharacterized protein</fullName>
    </submittedName>
</protein>
<dbReference type="Proteomes" id="UP001499987">
    <property type="component" value="Unassembled WGS sequence"/>
</dbReference>
<name>A0ABN1U4I4_9ACTN</name>
<keyword evidence="2" id="KW-1185">Reference proteome</keyword>
<reference evidence="1 2" key="1">
    <citation type="journal article" date="2019" name="Int. J. Syst. Evol. Microbiol.">
        <title>The Global Catalogue of Microorganisms (GCM) 10K type strain sequencing project: providing services to taxonomists for standard genome sequencing and annotation.</title>
        <authorList>
            <consortium name="The Broad Institute Genomics Platform"/>
            <consortium name="The Broad Institute Genome Sequencing Center for Infectious Disease"/>
            <person name="Wu L."/>
            <person name="Ma J."/>
        </authorList>
    </citation>
    <scope>NUCLEOTIDE SEQUENCE [LARGE SCALE GENOMIC DNA]</scope>
    <source>
        <strain evidence="1 2">JCM 13002</strain>
    </source>
</reference>
<accession>A0ABN1U4I4</accession>